<reference evidence="1 2" key="1">
    <citation type="journal article" date="2019" name="PLoS ONE">
        <title>Genomic analyses reveal an absence of contemporary introgressive admixture between fin whales and blue whales, despite known hybrids.</title>
        <authorList>
            <person name="Westbury M.V."/>
            <person name="Petersen B."/>
            <person name="Lorenzen E.D."/>
        </authorList>
    </citation>
    <scope>NUCLEOTIDE SEQUENCE [LARGE SCALE GENOMIC DNA]</scope>
    <source>
        <strain evidence="1">FinWhale-01</strain>
    </source>
</reference>
<evidence type="ECO:0000313" key="2">
    <source>
        <dbReference type="Proteomes" id="UP000437017"/>
    </source>
</evidence>
<dbReference type="GO" id="GO:0008474">
    <property type="term" value="F:palmitoyl-(protein) hydrolase activity"/>
    <property type="evidence" value="ECO:0007669"/>
    <property type="project" value="TreeGrafter"/>
</dbReference>
<accession>A0A643BPS9</accession>
<gene>
    <name evidence="1" type="ORF">E2I00_003920</name>
</gene>
<dbReference type="EMBL" id="SGJD01006319">
    <property type="protein sequence ID" value="KAB0389893.1"/>
    <property type="molecule type" value="Genomic_DNA"/>
</dbReference>
<comment type="caution">
    <text evidence="1">The sequence shown here is derived from an EMBL/GenBank/DDBJ whole genome shotgun (WGS) entry which is preliminary data.</text>
</comment>
<keyword evidence="2" id="KW-1185">Reference proteome</keyword>
<protein>
    <submittedName>
        <fullName evidence="1">Uncharacterized protein</fullName>
    </submittedName>
</protein>
<dbReference type="AlphaFoldDB" id="A0A643BPS9"/>
<dbReference type="GO" id="GO:0010008">
    <property type="term" value="C:endosome membrane"/>
    <property type="evidence" value="ECO:0007669"/>
    <property type="project" value="TreeGrafter"/>
</dbReference>
<sequence>MYVRCVPSARYTALSSQGNAVDLGQMNNFYIGLGTRINCNISNYSGCSVSLGKPSEKNLYADSGLAGPAHQCAMVVLPFPLTPGMRIAFPDTKKTCCCDAFPNT</sequence>
<dbReference type="PANTHER" id="PTHR12277">
    <property type="entry name" value="ALPHA/BETA HYDROLASE DOMAIN-CONTAINING PROTEIN"/>
    <property type="match status" value="1"/>
</dbReference>
<dbReference type="GO" id="GO:0099175">
    <property type="term" value="P:regulation of postsynapse organization"/>
    <property type="evidence" value="ECO:0007669"/>
    <property type="project" value="TreeGrafter"/>
</dbReference>
<name>A0A643BPS9_BALPH</name>
<dbReference type="OrthoDB" id="446723at2759"/>
<proteinExistence type="predicted"/>
<organism evidence="1 2">
    <name type="scientific">Balaenoptera physalus</name>
    <name type="common">Fin whale</name>
    <name type="synonym">Balaena physalus</name>
    <dbReference type="NCBI Taxonomy" id="9770"/>
    <lineage>
        <taxon>Eukaryota</taxon>
        <taxon>Metazoa</taxon>
        <taxon>Chordata</taxon>
        <taxon>Craniata</taxon>
        <taxon>Vertebrata</taxon>
        <taxon>Euteleostomi</taxon>
        <taxon>Mammalia</taxon>
        <taxon>Eutheria</taxon>
        <taxon>Laurasiatheria</taxon>
        <taxon>Artiodactyla</taxon>
        <taxon>Whippomorpha</taxon>
        <taxon>Cetacea</taxon>
        <taxon>Mysticeti</taxon>
        <taxon>Balaenopteridae</taxon>
        <taxon>Balaenoptera</taxon>
    </lineage>
</organism>
<evidence type="ECO:0000313" key="1">
    <source>
        <dbReference type="EMBL" id="KAB0389893.1"/>
    </source>
</evidence>
<dbReference type="Proteomes" id="UP000437017">
    <property type="component" value="Unassembled WGS sequence"/>
</dbReference>
<dbReference type="GO" id="GO:0005886">
    <property type="term" value="C:plasma membrane"/>
    <property type="evidence" value="ECO:0007669"/>
    <property type="project" value="TreeGrafter"/>
</dbReference>
<dbReference type="PANTHER" id="PTHR12277:SF52">
    <property type="entry name" value="ALPHA_BETA HYDROLASE DOMAIN-CONTAINING PROTEIN 17A"/>
    <property type="match status" value="1"/>
</dbReference>